<evidence type="ECO:0000256" key="1">
    <source>
        <dbReference type="ARBA" id="ARBA00004651"/>
    </source>
</evidence>
<dbReference type="InterPro" id="IPR003593">
    <property type="entry name" value="AAA+_ATPase"/>
</dbReference>
<dbReference type="SMART" id="SM00382">
    <property type="entry name" value="AAA"/>
    <property type="match status" value="1"/>
</dbReference>
<name>R3TR61_9ENTE</name>
<dbReference type="InterPro" id="IPR027417">
    <property type="entry name" value="P-loop_NTPase"/>
</dbReference>
<dbReference type="SUPFAM" id="SSF90123">
    <property type="entry name" value="ABC transporter transmembrane region"/>
    <property type="match status" value="1"/>
</dbReference>
<keyword evidence="2" id="KW-0813">Transport</keyword>
<keyword evidence="4 9" id="KW-0812">Transmembrane</keyword>
<keyword evidence="7 9" id="KW-1133">Transmembrane helix</keyword>
<dbReference type="AlphaFoldDB" id="R3TR61"/>
<evidence type="ECO:0000256" key="6">
    <source>
        <dbReference type="ARBA" id="ARBA00022840"/>
    </source>
</evidence>
<dbReference type="InterPro" id="IPR039421">
    <property type="entry name" value="Type_1_exporter"/>
</dbReference>
<evidence type="ECO:0000313" key="12">
    <source>
        <dbReference type="Proteomes" id="UP000013785"/>
    </source>
</evidence>
<gene>
    <name evidence="11" type="ORF">UC3_01649</name>
</gene>
<evidence type="ECO:0000259" key="10">
    <source>
        <dbReference type="PROSITE" id="PS50893"/>
    </source>
</evidence>
<keyword evidence="5" id="KW-0547">Nucleotide-binding</keyword>
<evidence type="ECO:0000256" key="4">
    <source>
        <dbReference type="ARBA" id="ARBA00022692"/>
    </source>
</evidence>
<dbReference type="PANTHER" id="PTHR24221:SF646">
    <property type="entry name" value="HAEMOLYSIN SECRETION ATP-BINDING PROTEIN"/>
    <property type="match status" value="1"/>
</dbReference>
<evidence type="ECO:0000256" key="5">
    <source>
        <dbReference type="ARBA" id="ARBA00022741"/>
    </source>
</evidence>
<dbReference type="STRING" id="154621.RV11_GL000274"/>
<dbReference type="InterPro" id="IPR036640">
    <property type="entry name" value="ABC1_TM_sf"/>
</dbReference>
<protein>
    <recommendedName>
        <fullName evidence="10">ABC transporter domain-containing protein</fullName>
    </recommendedName>
</protein>
<dbReference type="PANTHER" id="PTHR24221">
    <property type="entry name" value="ATP-BINDING CASSETTE SUB-FAMILY B"/>
    <property type="match status" value="1"/>
</dbReference>
<keyword evidence="6" id="KW-0067">ATP-binding</keyword>
<proteinExistence type="predicted"/>
<accession>R3TR61</accession>
<dbReference type="eggNOG" id="COG1132">
    <property type="taxonomic scope" value="Bacteria"/>
</dbReference>
<keyword evidence="3" id="KW-1003">Cell membrane</keyword>
<evidence type="ECO:0000256" key="7">
    <source>
        <dbReference type="ARBA" id="ARBA00022989"/>
    </source>
</evidence>
<dbReference type="Gene3D" id="3.40.50.300">
    <property type="entry name" value="P-loop containing nucleotide triphosphate hydrolases"/>
    <property type="match status" value="1"/>
</dbReference>
<evidence type="ECO:0000256" key="8">
    <source>
        <dbReference type="ARBA" id="ARBA00023136"/>
    </source>
</evidence>
<keyword evidence="8 9" id="KW-0472">Membrane</keyword>
<dbReference type="Pfam" id="PF00005">
    <property type="entry name" value="ABC_tran"/>
    <property type="match status" value="1"/>
</dbReference>
<evidence type="ECO:0000256" key="9">
    <source>
        <dbReference type="SAM" id="Phobius"/>
    </source>
</evidence>
<dbReference type="Gene3D" id="1.20.1560.10">
    <property type="entry name" value="ABC transporter type 1, transmembrane domain"/>
    <property type="match status" value="1"/>
</dbReference>
<sequence>MKEGYTLKENFFWYFKQVKQWFPILMIKLFLGTLLFAAASFLEILLPTMLVKGMVQLIPLKELLFQLIVIGGAIGLTRALLSELENRTTAHQITVRSTLGRKITDTFLSMPYDFLIESKTRREYKKATDNATSTNQSGAEAFYTVCYQLIKNCVTILIFGLTISYFSPLLFLVVVLASLANYFGLKRVLKKRIQQKTALAKLAMRRSYLERISYQIEAAKDLRLYPTGPWLEEEMTITVEQIMLLKQSYSSTVFFTKLVKSVGLFFQTIISYGYLVWGIFQQILSLTEFTLYASMIARLNQLAEQLVNDVYLLQQANSDLNDYRQWIDTYGKPTAKQLQETDWGEELTLSFEDVSYCYSGNTEPTIKNLSFTLQQGQKVALVGANGAGKTTIVNLLTGLLTPTTGRILVNGQDIQTIDKEEYYAHISPVFQESIVLATSLGQNIALQENYSEERVWDALKKAGIDQRIRQLDLGLETELTRYLYEDGIELSGGETQRLMLARALYKGAEILVLDEPTAALDALAEEEMYKQYNEMTKEKASLFISHRLASTRFCDEILFIKEGRLVEQGTHRELLQAGNAYAQMYEVQSHYYKEEQK</sequence>
<comment type="subcellular location">
    <subcellularLocation>
        <location evidence="1">Cell membrane</location>
        <topology evidence="1">Multi-pass membrane protein</topology>
    </subcellularLocation>
</comment>
<dbReference type="SUPFAM" id="SSF52540">
    <property type="entry name" value="P-loop containing nucleoside triphosphate hydrolases"/>
    <property type="match status" value="1"/>
</dbReference>
<dbReference type="GO" id="GO:0034040">
    <property type="term" value="F:ATPase-coupled lipid transmembrane transporter activity"/>
    <property type="evidence" value="ECO:0007669"/>
    <property type="project" value="TreeGrafter"/>
</dbReference>
<dbReference type="FunFam" id="3.40.50.300:FF:000854">
    <property type="entry name" value="Multidrug ABC transporter ATP-binding protein"/>
    <property type="match status" value="1"/>
</dbReference>
<comment type="caution">
    <text evidence="11">The sequence shown here is derived from an EMBL/GenBank/DDBJ whole genome shotgun (WGS) entry which is preliminary data.</text>
</comment>
<evidence type="ECO:0000313" key="11">
    <source>
        <dbReference type="EMBL" id="EOL44019.1"/>
    </source>
</evidence>
<feature type="transmembrane region" description="Helical" evidence="9">
    <location>
        <begin position="165"/>
        <end position="185"/>
    </location>
</feature>
<dbReference type="HOGENOM" id="CLU_000604_84_3_9"/>
<feature type="transmembrane region" description="Helical" evidence="9">
    <location>
        <begin position="63"/>
        <end position="81"/>
    </location>
</feature>
<feature type="transmembrane region" description="Helical" evidence="9">
    <location>
        <begin position="258"/>
        <end position="280"/>
    </location>
</feature>
<dbReference type="InterPro" id="IPR003439">
    <property type="entry name" value="ABC_transporter-like_ATP-bd"/>
</dbReference>
<dbReference type="OrthoDB" id="9806127at2"/>
<organism evidence="11 12">
    <name type="scientific">Enterococcus phoeniculicola ATCC BAA-412</name>
    <dbReference type="NCBI Taxonomy" id="1158610"/>
    <lineage>
        <taxon>Bacteria</taxon>
        <taxon>Bacillati</taxon>
        <taxon>Bacillota</taxon>
        <taxon>Bacilli</taxon>
        <taxon>Lactobacillales</taxon>
        <taxon>Enterococcaceae</taxon>
        <taxon>Enterococcus</taxon>
    </lineage>
</organism>
<evidence type="ECO:0000256" key="2">
    <source>
        <dbReference type="ARBA" id="ARBA00022448"/>
    </source>
</evidence>
<reference evidence="11 12" key="1">
    <citation type="submission" date="2013-02" db="EMBL/GenBank/DDBJ databases">
        <title>The Genome Sequence of Enterococcus phoeniculicola BAA-412.</title>
        <authorList>
            <consortium name="The Broad Institute Genome Sequencing Platform"/>
            <consortium name="The Broad Institute Genome Sequencing Center for Infectious Disease"/>
            <person name="Earl A.M."/>
            <person name="Gilmore M.S."/>
            <person name="Lebreton F."/>
            <person name="Walker B."/>
            <person name="Young S.K."/>
            <person name="Zeng Q."/>
            <person name="Gargeya S."/>
            <person name="Fitzgerald M."/>
            <person name="Haas B."/>
            <person name="Abouelleil A."/>
            <person name="Alvarado L."/>
            <person name="Arachchi H.M."/>
            <person name="Berlin A.M."/>
            <person name="Chapman S.B."/>
            <person name="Dewar J."/>
            <person name="Goldberg J."/>
            <person name="Griggs A."/>
            <person name="Gujja S."/>
            <person name="Hansen M."/>
            <person name="Howarth C."/>
            <person name="Imamovic A."/>
            <person name="Larimer J."/>
            <person name="McCowan C."/>
            <person name="Murphy C."/>
            <person name="Neiman D."/>
            <person name="Pearson M."/>
            <person name="Priest M."/>
            <person name="Roberts A."/>
            <person name="Saif S."/>
            <person name="Shea T."/>
            <person name="Sisk P."/>
            <person name="Sykes S."/>
            <person name="Wortman J."/>
            <person name="Nusbaum C."/>
            <person name="Birren B."/>
        </authorList>
    </citation>
    <scope>NUCLEOTIDE SEQUENCE [LARGE SCALE GENOMIC DNA]</scope>
    <source>
        <strain evidence="11 12">ATCC BAA-412</strain>
    </source>
</reference>
<dbReference type="GO" id="GO:0016887">
    <property type="term" value="F:ATP hydrolysis activity"/>
    <property type="evidence" value="ECO:0007669"/>
    <property type="project" value="InterPro"/>
</dbReference>
<dbReference type="PATRIC" id="fig|1158610.3.peg.1636"/>
<dbReference type="Proteomes" id="UP000013785">
    <property type="component" value="Unassembled WGS sequence"/>
</dbReference>
<keyword evidence="12" id="KW-1185">Reference proteome</keyword>
<dbReference type="GO" id="GO:0005524">
    <property type="term" value="F:ATP binding"/>
    <property type="evidence" value="ECO:0007669"/>
    <property type="project" value="UniProtKB-KW"/>
</dbReference>
<dbReference type="GO" id="GO:0005886">
    <property type="term" value="C:plasma membrane"/>
    <property type="evidence" value="ECO:0007669"/>
    <property type="project" value="UniProtKB-SubCell"/>
</dbReference>
<dbReference type="EMBL" id="AJAT01000014">
    <property type="protein sequence ID" value="EOL44019.1"/>
    <property type="molecule type" value="Genomic_DNA"/>
</dbReference>
<feature type="transmembrane region" description="Helical" evidence="9">
    <location>
        <begin position="20"/>
        <end position="42"/>
    </location>
</feature>
<dbReference type="RefSeq" id="WP_010768312.1">
    <property type="nucleotide sequence ID" value="NZ_ASWE01000003.1"/>
</dbReference>
<evidence type="ECO:0000256" key="3">
    <source>
        <dbReference type="ARBA" id="ARBA00022475"/>
    </source>
</evidence>
<feature type="domain" description="ABC transporter" evidence="10">
    <location>
        <begin position="349"/>
        <end position="587"/>
    </location>
</feature>
<dbReference type="PROSITE" id="PS50893">
    <property type="entry name" value="ABC_TRANSPORTER_2"/>
    <property type="match status" value="1"/>
</dbReference>